<feature type="region of interest" description="Disordered" evidence="4">
    <location>
        <begin position="1394"/>
        <end position="1458"/>
    </location>
</feature>
<evidence type="ECO:0000313" key="9">
    <source>
        <dbReference type="Proteomes" id="UP001162640"/>
    </source>
</evidence>
<evidence type="ECO:0000256" key="2">
    <source>
        <dbReference type="ARBA" id="ARBA00022801"/>
    </source>
</evidence>
<dbReference type="Gene3D" id="3.20.20.80">
    <property type="entry name" value="Glycosidases"/>
    <property type="match status" value="1"/>
</dbReference>
<feature type="transmembrane region" description="Helical" evidence="5">
    <location>
        <begin position="1285"/>
        <end position="1303"/>
    </location>
</feature>
<dbReference type="InterPro" id="IPR001547">
    <property type="entry name" value="Glyco_hydro_5"/>
</dbReference>
<accession>A0A9W7DXU8</accession>
<dbReference type="InterPro" id="IPR052066">
    <property type="entry name" value="Glycosphingolipid_Hydrolases"/>
</dbReference>
<evidence type="ECO:0000256" key="5">
    <source>
        <dbReference type="SAM" id="Phobius"/>
    </source>
</evidence>
<keyword evidence="2" id="KW-0378">Hydrolase</keyword>
<dbReference type="InterPro" id="IPR041036">
    <property type="entry name" value="GH5_C"/>
</dbReference>
<keyword evidence="5" id="KW-1133">Transmembrane helix</keyword>
<sequence>MQYARAISLPGGFQDRLFDLWLTWDVVMGSDGRKTYIIAFAPTKKYFGTHHKVTGTHKKVKADSLGVHIVRELTGATCEWTRAQQVDLKFSVMPSGVLDFLAKQHLGWADDMQEKFRRNGKEVDRENVDAMAKLMIARRGVPLSPDQQPTFDSTQQLLEGGNSDSWKKLDVGGCYPDVVMYVQYFPPQHGERTVATGKAIGVLDCTAEEAAAWAFDFCSNERVRISKDAGNPARIELKNKARENEKTYATVKSMPFFIDNREMVNRQIFKTEEGKVWISFTPVDDVADYGAPLRKTRGSTRGIYLVENLPDKGAKQCKMTLIMQVDAAGSIPTWVVNKKCAQYLSVVQEVIDEFRQDELVDAENKKELLATMRDGWKNETYSQEENDLINRAVHKFEGSLAKEIWQPRTSTDPLVKMESIFDKESGGMIGRANTVVDASIEECAAWEWAKMSRGRIRVHREQGGIEREVVSLNSHCEVFHFVIDSKMPSFDTREFLLKCVWKMTDENTMLVGYEDTNLSNFPVGAAGAIRVSLHSYFKFEKCPTVEDIPQTMVTYCVQINLKGYIPKSMMNSKIVWALDLICQIRRIFDQSFKIDAARRAELEERMRPEFEELYEDVHHGNERPFTSFEMADSKVHAKAVGGHGWGKTKIKVRADIEDVAAYLWNFGGRDNASATVDEEVKEVGRGGGFRKIVKKRLKVDSKHGGNHRDRLFVNEVTLIRVDKDTIVILKTPCEDNGGGKTARNSMRAISRAASILHGRHGFLTSELTEAICLVRTGRRMTTLECAHKIMVGIGVSHRSVLEIVERRLEEMSTTSIYFQRQVPLNEYTNFDGQALAYDLLNRAHSSKRRLDQLDEVLRLSRGLREFCVVYPWIKAMLTNSVKGGFTVTTSTRGSKIECVSEEEAIQIGKNFIPALMTEQLAEAGVNQWRVQNRAIKEMMEKYKWFEPMSIVLGRGIVKTAAWGLMARVTVGAVLSVMDLATDVLVLKQFWEGGDTMATYMNASLISLTSQIFLQLVIVIIQNRKKGAHRILKEAAIVVTGMKSPWDAYRVASRAEHEKDVQVDAMMEMTMSKCGELAAESIPAILIQASAILNTFQNGATVSPTVYSSLLVSLLVTGFVSATVGYDFDIDPNKRAFNPDFYGFIPDSGRGRLLFFFLMMCVSSVQVLIKSILMVILGSIGLVYTFTYLACDYAFYLALKIVRGDFKYWLPMEGCSGVVVSLLMRVVVKIIADFTGCFHFRHPFEQGGIYFTLNLFSPSILLALLLSSDMVNVFNPSTLSFVREMALILGSSLVFLTGVLFLSMKKKYRSTFFTFETGAQCTRRLFIEGDDVMRSEVLAITIRHWRPIEDKVASWIRAGWFRWEDEKPAWFTGIFKDSVPKYMLPKKSSTMKFLFEKGEDPNNNEEKKMATDRTKNSNSSSNSSSEEDEGEENVGLVKKKRGGGGGPGRITPQSPSPIISGRNFLEAVLMGSPQLMERGLGVLGGVGRKIVPLNTSNVEDNDDEEEEEFEKEEFEENENTRKESDGSNSAGRERHLQGANVVFKGSPWLPDPGEYSAGISLNDQDFEEMRAMGLKQVRLGLMWPGLEPLPSQYNMAYIDEYDSLVKRAADYGIYTLVDNHQDAFNEYFCGEGVPDWARVTLEAAGEHNLAGGQPIDAPTADFYAEPKIHNNSFPTRGECAHSSAVQYQAAKESNFAYDELYRNVNGVGDSWAGMCGVVAERFANRSEVLGYELINEPFMGDFYRDPIIAVPYPNPHNADAKRLQPAYDRLNTSISSHDNETLVFFAGVTWDDAGPGFHCATGRRGVSTSVQMDAQMRGATRLGTGVLLTETWVGSKQIFRDDKIVYEAADDNLISWSYWEYKREDRTRTYAETVAGVNKSMHFDANDQSFTLEYELDDAISMPTEIRISLVNYPNSFDVEIGGGCGRGLEWLYDEANNPYVLYVQKK</sequence>
<feature type="compositionally biased region" description="Basic and acidic residues" evidence="4">
    <location>
        <begin position="1517"/>
        <end position="1532"/>
    </location>
</feature>
<dbReference type="PANTHER" id="PTHR31308">
    <property type="match status" value="1"/>
</dbReference>
<dbReference type="GO" id="GO:0000272">
    <property type="term" value="P:polysaccharide catabolic process"/>
    <property type="evidence" value="ECO:0007669"/>
    <property type="project" value="InterPro"/>
</dbReference>
<dbReference type="InterPro" id="IPR023393">
    <property type="entry name" value="START-like_dom_sf"/>
</dbReference>
<evidence type="ECO:0000256" key="4">
    <source>
        <dbReference type="SAM" id="MobiDB-lite"/>
    </source>
</evidence>
<proteinExistence type="inferred from homology"/>
<evidence type="ECO:0000256" key="1">
    <source>
        <dbReference type="ARBA" id="ARBA00005641"/>
    </source>
</evidence>
<dbReference type="PANTHER" id="PTHR31308:SF3">
    <property type="entry name" value="ENDOGLYCOCERAMIDASE"/>
    <property type="match status" value="1"/>
</dbReference>
<dbReference type="SUPFAM" id="SSF55961">
    <property type="entry name" value="Bet v1-like"/>
    <property type="match status" value="2"/>
</dbReference>
<evidence type="ECO:0000256" key="3">
    <source>
        <dbReference type="ARBA" id="ARBA00023295"/>
    </source>
</evidence>
<feature type="compositionally biased region" description="Basic and acidic residues" evidence="4">
    <location>
        <begin position="1394"/>
        <end position="1414"/>
    </location>
</feature>
<comment type="similarity">
    <text evidence="1">Belongs to the glycosyl hydrolase 5 (cellulase A) family.</text>
</comment>
<name>A0A9W7DXU8_9STRA</name>
<dbReference type="GO" id="GO:0004553">
    <property type="term" value="F:hydrolase activity, hydrolyzing O-glycosyl compounds"/>
    <property type="evidence" value="ECO:0007669"/>
    <property type="project" value="InterPro"/>
</dbReference>
<feature type="transmembrane region" description="Helical" evidence="5">
    <location>
        <begin position="1207"/>
        <end position="1227"/>
    </location>
</feature>
<feature type="transmembrane region" description="Helical" evidence="5">
    <location>
        <begin position="1150"/>
        <end position="1168"/>
    </location>
</feature>
<dbReference type="EMBL" id="BLQM01000040">
    <property type="protein sequence ID" value="GMH54658.1"/>
    <property type="molecule type" value="Genomic_DNA"/>
</dbReference>
<feature type="compositionally biased region" description="Acidic residues" evidence="4">
    <location>
        <begin position="1498"/>
        <end position="1516"/>
    </location>
</feature>
<evidence type="ECO:0000313" key="8">
    <source>
        <dbReference type="EMBL" id="GMH54658.1"/>
    </source>
</evidence>
<evidence type="ECO:0000259" key="7">
    <source>
        <dbReference type="Pfam" id="PF18564"/>
    </source>
</evidence>
<dbReference type="Pfam" id="PF18564">
    <property type="entry name" value="Glyco_hydro_5_C"/>
    <property type="match status" value="1"/>
</dbReference>
<dbReference type="Gene3D" id="3.30.530.20">
    <property type="match status" value="2"/>
</dbReference>
<reference evidence="9" key="1">
    <citation type="journal article" date="2023" name="Commun. Biol.">
        <title>Genome analysis of Parmales, the sister group of diatoms, reveals the evolutionary specialization of diatoms from phago-mixotrophs to photoautotrophs.</title>
        <authorList>
            <person name="Ban H."/>
            <person name="Sato S."/>
            <person name="Yoshikawa S."/>
            <person name="Yamada K."/>
            <person name="Nakamura Y."/>
            <person name="Ichinomiya M."/>
            <person name="Sato N."/>
            <person name="Blanc-Mathieu R."/>
            <person name="Endo H."/>
            <person name="Kuwata A."/>
            <person name="Ogata H."/>
        </authorList>
    </citation>
    <scope>NUCLEOTIDE SEQUENCE [LARGE SCALE GENOMIC DNA]</scope>
</reference>
<keyword evidence="3" id="KW-0326">Glycosidase</keyword>
<comment type="caution">
    <text evidence="8">The sequence shown here is derived from an EMBL/GenBank/DDBJ whole genome shotgun (WGS) entry which is preliminary data.</text>
</comment>
<keyword evidence="5" id="KW-0472">Membrane</keyword>
<keyword evidence="5" id="KW-0812">Transmembrane</keyword>
<feature type="transmembrane region" description="Helical" evidence="5">
    <location>
        <begin position="999"/>
        <end position="1020"/>
    </location>
</feature>
<feature type="domain" description="Glycoside hydrolase family 5 C-terminal" evidence="7">
    <location>
        <begin position="1867"/>
        <end position="1937"/>
    </location>
</feature>
<dbReference type="InterPro" id="IPR018087">
    <property type="entry name" value="Glyco_hydro_5_CS"/>
</dbReference>
<organism evidence="8 9">
    <name type="scientific">Triparma laevis f. inornata</name>
    <dbReference type="NCBI Taxonomy" id="1714386"/>
    <lineage>
        <taxon>Eukaryota</taxon>
        <taxon>Sar</taxon>
        <taxon>Stramenopiles</taxon>
        <taxon>Ochrophyta</taxon>
        <taxon>Bolidophyceae</taxon>
        <taxon>Parmales</taxon>
        <taxon>Triparmaceae</taxon>
        <taxon>Triparma</taxon>
    </lineage>
</organism>
<protein>
    <submittedName>
        <fullName evidence="8">Uncharacterized protein</fullName>
    </submittedName>
</protein>
<evidence type="ECO:0000259" key="6">
    <source>
        <dbReference type="Pfam" id="PF00150"/>
    </source>
</evidence>
<feature type="transmembrane region" description="Helical" evidence="5">
    <location>
        <begin position="1175"/>
        <end position="1195"/>
    </location>
</feature>
<feature type="domain" description="Glycoside hydrolase family 5" evidence="6">
    <location>
        <begin position="1561"/>
        <end position="1790"/>
    </location>
</feature>
<dbReference type="Pfam" id="PF00150">
    <property type="entry name" value="Cellulase"/>
    <property type="match status" value="1"/>
</dbReference>
<feature type="transmembrane region" description="Helical" evidence="5">
    <location>
        <begin position="1247"/>
        <end position="1265"/>
    </location>
</feature>
<dbReference type="InterPro" id="IPR017853">
    <property type="entry name" value="GH"/>
</dbReference>
<dbReference type="SUPFAM" id="SSF51445">
    <property type="entry name" value="(Trans)glycosidases"/>
    <property type="match status" value="1"/>
</dbReference>
<feature type="region of interest" description="Disordered" evidence="4">
    <location>
        <begin position="1492"/>
        <end position="1532"/>
    </location>
</feature>
<dbReference type="PROSITE" id="PS00659">
    <property type="entry name" value="GLYCOSYL_HYDROL_F5"/>
    <property type="match status" value="1"/>
</dbReference>
<dbReference type="Proteomes" id="UP001162640">
    <property type="component" value="Unassembled WGS sequence"/>
</dbReference>
<gene>
    <name evidence="8" type="ORF">TL16_g01718</name>
</gene>